<feature type="chain" id="PRO_5028927778" evidence="1">
    <location>
        <begin position="24"/>
        <end position="130"/>
    </location>
</feature>
<evidence type="ECO:0000313" key="2">
    <source>
        <dbReference type="Proteomes" id="UP000492821"/>
    </source>
</evidence>
<name>A0A7E5A065_PANRE</name>
<reference evidence="2" key="1">
    <citation type="journal article" date="2013" name="Genetics">
        <title>The draft genome and transcriptome of Panagrellus redivivus are shaped by the harsh demands of a free-living lifestyle.</title>
        <authorList>
            <person name="Srinivasan J."/>
            <person name="Dillman A.R."/>
            <person name="Macchietto M.G."/>
            <person name="Heikkinen L."/>
            <person name="Lakso M."/>
            <person name="Fracchia K.M."/>
            <person name="Antoshechkin I."/>
            <person name="Mortazavi A."/>
            <person name="Wong G."/>
            <person name="Sternberg P.W."/>
        </authorList>
    </citation>
    <scope>NUCLEOTIDE SEQUENCE [LARGE SCALE GENOMIC DNA]</scope>
    <source>
        <strain evidence="2">MT8872</strain>
    </source>
</reference>
<proteinExistence type="predicted"/>
<feature type="signal peptide" evidence="1">
    <location>
        <begin position="1"/>
        <end position="23"/>
    </location>
</feature>
<keyword evidence="2" id="KW-1185">Reference proteome</keyword>
<keyword evidence="1" id="KW-0732">Signal</keyword>
<organism evidence="2 3">
    <name type="scientific">Panagrellus redivivus</name>
    <name type="common">Microworm</name>
    <dbReference type="NCBI Taxonomy" id="6233"/>
    <lineage>
        <taxon>Eukaryota</taxon>
        <taxon>Metazoa</taxon>
        <taxon>Ecdysozoa</taxon>
        <taxon>Nematoda</taxon>
        <taxon>Chromadorea</taxon>
        <taxon>Rhabditida</taxon>
        <taxon>Tylenchina</taxon>
        <taxon>Panagrolaimomorpha</taxon>
        <taxon>Panagrolaimoidea</taxon>
        <taxon>Panagrolaimidae</taxon>
        <taxon>Panagrellus</taxon>
    </lineage>
</organism>
<evidence type="ECO:0000256" key="1">
    <source>
        <dbReference type="SAM" id="SignalP"/>
    </source>
</evidence>
<dbReference type="AlphaFoldDB" id="A0A7E5A065"/>
<protein>
    <submittedName>
        <fullName evidence="3">Protein quiver</fullName>
    </submittedName>
</protein>
<dbReference type="Proteomes" id="UP000492821">
    <property type="component" value="Unassembled WGS sequence"/>
</dbReference>
<accession>A0A7E5A065</accession>
<dbReference type="WBParaSite" id="Pan_g6681.t1">
    <property type="protein sequence ID" value="Pan_g6681.t1"/>
    <property type="gene ID" value="Pan_g6681"/>
</dbReference>
<evidence type="ECO:0000313" key="3">
    <source>
        <dbReference type="WBParaSite" id="Pan_g6681.t1"/>
    </source>
</evidence>
<sequence length="130" mass="14112">MSALTIIFTVCAVLCILAPGAFSIECYTSATEHEDGCEYCLYSNTTISGLGHHKSLILYMCLTQLFYAGEQLDPSVVNRCVDVKKNELLGSGDEQLYVCDKDLCNAHCDGTRVGFGIAMIVAVISAIVRF</sequence>
<reference evidence="3" key="2">
    <citation type="submission" date="2020-10" db="UniProtKB">
        <authorList>
            <consortium name="WormBaseParasite"/>
        </authorList>
    </citation>
    <scope>IDENTIFICATION</scope>
</reference>